<proteinExistence type="predicted"/>
<accession>A0A0E9RRI5</accession>
<reference evidence="1" key="1">
    <citation type="submission" date="2014-11" db="EMBL/GenBank/DDBJ databases">
        <authorList>
            <person name="Amaro Gonzalez C."/>
        </authorList>
    </citation>
    <scope>NUCLEOTIDE SEQUENCE</scope>
</reference>
<organism evidence="1">
    <name type="scientific">Anguilla anguilla</name>
    <name type="common">European freshwater eel</name>
    <name type="synonym">Muraena anguilla</name>
    <dbReference type="NCBI Taxonomy" id="7936"/>
    <lineage>
        <taxon>Eukaryota</taxon>
        <taxon>Metazoa</taxon>
        <taxon>Chordata</taxon>
        <taxon>Craniata</taxon>
        <taxon>Vertebrata</taxon>
        <taxon>Euteleostomi</taxon>
        <taxon>Actinopterygii</taxon>
        <taxon>Neopterygii</taxon>
        <taxon>Teleostei</taxon>
        <taxon>Anguilliformes</taxon>
        <taxon>Anguillidae</taxon>
        <taxon>Anguilla</taxon>
    </lineage>
</organism>
<dbReference type="AlphaFoldDB" id="A0A0E9RRI5"/>
<sequence>MSTLSLAVHGDSNNLIGPNLDFDKRIYTVRQSEMAASPCIFALTAITTSKTSYCCLFFRCGSVS</sequence>
<dbReference type="EMBL" id="GBXM01077135">
    <property type="protein sequence ID" value="JAH31442.1"/>
    <property type="molecule type" value="Transcribed_RNA"/>
</dbReference>
<evidence type="ECO:0000313" key="1">
    <source>
        <dbReference type="EMBL" id="JAH31442.1"/>
    </source>
</evidence>
<reference evidence="1" key="2">
    <citation type="journal article" date="2015" name="Fish Shellfish Immunol.">
        <title>Early steps in the European eel (Anguilla anguilla)-Vibrio vulnificus interaction in the gills: Role of the RtxA13 toxin.</title>
        <authorList>
            <person name="Callol A."/>
            <person name="Pajuelo D."/>
            <person name="Ebbesson L."/>
            <person name="Teles M."/>
            <person name="MacKenzie S."/>
            <person name="Amaro C."/>
        </authorList>
    </citation>
    <scope>NUCLEOTIDE SEQUENCE</scope>
</reference>
<protein>
    <submittedName>
        <fullName evidence="1">Uncharacterized protein</fullName>
    </submittedName>
</protein>
<name>A0A0E9RRI5_ANGAN</name>